<evidence type="ECO:0000313" key="5">
    <source>
        <dbReference type="EMBL" id="GFH20191.1"/>
    </source>
</evidence>
<gene>
    <name evidence="5" type="ORF">HaLaN_17273</name>
</gene>
<comment type="caution">
    <text evidence="5">The sequence shown here is derived from an EMBL/GenBank/DDBJ whole genome shotgun (WGS) entry which is preliminary data.</text>
</comment>
<evidence type="ECO:0000259" key="4">
    <source>
        <dbReference type="Pfam" id="PF00251"/>
    </source>
</evidence>
<name>A0A699ZDI6_HAELA</name>
<feature type="non-terminal residue" evidence="5">
    <location>
        <position position="231"/>
    </location>
</feature>
<organism evidence="5 6">
    <name type="scientific">Haematococcus lacustris</name>
    <name type="common">Green alga</name>
    <name type="synonym">Haematococcus pluvialis</name>
    <dbReference type="NCBI Taxonomy" id="44745"/>
    <lineage>
        <taxon>Eukaryota</taxon>
        <taxon>Viridiplantae</taxon>
        <taxon>Chlorophyta</taxon>
        <taxon>core chlorophytes</taxon>
        <taxon>Chlorophyceae</taxon>
        <taxon>CS clade</taxon>
        <taxon>Chlamydomonadales</taxon>
        <taxon>Haematococcaceae</taxon>
        <taxon>Haematococcus</taxon>
    </lineage>
</organism>
<dbReference type="PANTHER" id="PTHR31953">
    <property type="entry name" value="BETA-FRUCTOFURANOSIDASE, INSOLUBLE ISOENZYME CWINV1-RELATED"/>
    <property type="match status" value="1"/>
</dbReference>
<dbReference type="InterPro" id="IPR050551">
    <property type="entry name" value="Fructan_Metab_Enzymes"/>
</dbReference>
<dbReference type="InterPro" id="IPR013148">
    <property type="entry name" value="Glyco_hydro_32_N"/>
</dbReference>
<dbReference type="Pfam" id="PF00251">
    <property type="entry name" value="Glyco_hydro_32N"/>
    <property type="match status" value="1"/>
</dbReference>
<dbReference type="GO" id="GO:0016798">
    <property type="term" value="F:hydrolase activity, acting on glycosyl bonds"/>
    <property type="evidence" value="ECO:0007669"/>
    <property type="project" value="UniProtKB-KW"/>
</dbReference>
<comment type="similarity">
    <text evidence="1">Belongs to the glycosyl hydrolase 32 family.</text>
</comment>
<dbReference type="Gene3D" id="2.115.10.20">
    <property type="entry name" value="Glycosyl hydrolase domain, family 43"/>
    <property type="match status" value="1"/>
</dbReference>
<dbReference type="SUPFAM" id="SSF75005">
    <property type="entry name" value="Arabinanase/levansucrase/invertase"/>
    <property type="match status" value="1"/>
</dbReference>
<protein>
    <submittedName>
        <fullName evidence="5">Beta-fructofuranosidase, insoluble isoenzyme CWINV6</fullName>
    </submittedName>
</protein>
<sequence>MEETYLLMNAGDPLLRKWIKGSAPLLALPPTNSLTGWRDPFLIGRPGDGTHVKWTMMLGSGHAAPIAAGTALIYTSHHPTSGWEYAGELCRGDGSTGSMWECPLLAAIPSRPSLAAWRLGAGLNLTPTDLEWSKTLSLAPTAMAGPEAPTRHAFIICPDNAHHAPLYFMGNYKADKLKLDLATASGPFPLDLGGSTLYAPNLLTNDPLGRVVLWGWCQETGRPPFADLPTA</sequence>
<keyword evidence="3" id="KW-0326">Glycosidase</keyword>
<evidence type="ECO:0000313" key="6">
    <source>
        <dbReference type="Proteomes" id="UP000485058"/>
    </source>
</evidence>
<dbReference type="AlphaFoldDB" id="A0A699ZDI6"/>
<accession>A0A699ZDI6</accession>
<evidence type="ECO:0000256" key="2">
    <source>
        <dbReference type="ARBA" id="ARBA00022801"/>
    </source>
</evidence>
<evidence type="ECO:0000256" key="3">
    <source>
        <dbReference type="ARBA" id="ARBA00023295"/>
    </source>
</evidence>
<evidence type="ECO:0000256" key="1">
    <source>
        <dbReference type="ARBA" id="ARBA00009902"/>
    </source>
</evidence>
<dbReference type="EMBL" id="BLLF01001592">
    <property type="protein sequence ID" value="GFH20191.1"/>
    <property type="molecule type" value="Genomic_DNA"/>
</dbReference>
<reference evidence="5 6" key="1">
    <citation type="submission" date="2020-02" db="EMBL/GenBank/DDBJ databases">
        <title>Draft genome sequence of Haematococcus lacustris strain NIES-144.</title>
        <authorList>
            <person name="Morimoto D."/>
            <person name="Nakagawa S."/>
            <person name="Yoshida T."/>
            <person name="Sawayama S."/>
        </authorList>
    </citation>
    <scope>NUCLEOTIDE SEQUENCE [LARGE SCALE GENOMIC DNA]</scope>
    <source>
        <strain evidence="5 6">NIES-144</strain>
    </source>
</reference>
<dbReference type="Proteomes" id="UP000485058">
    <property type="component" value="Unassembled WGS sequence"/>
</dbReference>
<feature type="non-terminal residue" evidence="5">
    <location>
        <position position="1"/>
    </location>
</feature>
<proteinExistence type="inferred from homology"/>
<keyword evidence="6" id="KW-1185">Reference proteome</keyword>
<dbReference type="InterPro" id="IPR023296">
    <property type="entry name" value="Glyco_hydro_beta-prop_sf"/>
</dbReference>
<feature type="domain" description="Glycosyl hydrolase family 32 N-terminal" evidence="4">
    <location>
        <begin position="16"/>
        <end position="221"/>
    </location>
</feature>
<keyword evidence="2" id="KW-0378">Hydrolase</keyword>